<gene>
    <name evidence="9" type="ORF">IWW36_000034</name>
</gene>
<keyword evidence="6 8" id="KW-0472">Membrane</keyword>
<feature type="transmembrane region" description="Helical" evidence="8">
    <location>
        <begin position="295"/>
        <end position="317"/>
    </location>
</feature>
<dbReference type="PIRSF" id="PIRSF016379">
    <property type="entry name" value="ENT"/>
    <property type="match status" value="1"/>
</dbReference>
<dbReference type="Pfam" id="PF01733">
    <property type="entry name" value="Nucleoside_tran"/>
    <property type="match status" value="1"/>
</dbReference>
<feature type="transmembrane region" description="Helical" evidence="8">
    <location>
        <begin position="356"/>
        <end position="377"/>
    </location>
</feature>
<feature type="transmembrane region" description="Helical" evidence="8">
    <location>
        <begin position="132"/>
        <end position="158"/>
    </location>
</feature>
<dbReference type="Proteomes" id="UP001139887">
    <property type="component" value="Unassembled WGS sequence"/>
</dbReference>
<feature type="transmembrane region" description="Helical" evidence="8">
    <location>
        <begin position="210"/>
        <end position="233"/>
    </location>
</feature>
<evidence type="ECO:0000256" key="2">
    <source>
        <dbReference type="ARBA" id="ARBA00007965"/>
    </source>
</evidence>
<dbReference type="EMBL" id="JANBUW010000001">
    <property type="protein sequence ID" value="KAJ2852677.1"/>
    <property type="molecule type" value="Genomic_DNA"/>
</dbReference>
<feature type="transmembrane region" description="Helical" evidence="8">
    <location>
        <begin position="170"/>
        <end position="190"/>
    </location>
</feature>
<dbReference type="PANTHER" id="PTHR10332">
    <property type="entry name" value="EQUILIBRATIVE NUCLEOSIDE TRANSPORTER"/>
    <property type="match status" value="1"/>
</dbReference>
<feature type="region of interest" description="Disordered" evidence="7">
    <location>
        <begin position="1"/>
        <end position="22"/>
    </location>
</feature>
<evidence type="ECO:0000313" key="10">
    <source>
        <dbReference type="Proteomes" id="UP001139887"/>
    </source>
</evidence>
<evidence type="ECO:0000256" key="4">
    <source>
        <dbReference type="ARBA" id="ARBA00022692"/>
    </source>
</evidence>
<dbReference type="AlphaFoldDB" id="A0A9W8IBS1"/>
<dbReference type="GO" id="GO:0000329">
    <property type="term" value="C:fungal-type vacuole membrane"/>
    <property type="evidence" value="ECO:0007669"/>
    <property type="project" value="TreeGrafter"/>
</dbReference>
<keyword evidence="5 8" id="KW-1133">Transmembrane helix</keyword>
<feature type="transmembrane region" description="Helical" evidence="8">
    <location>
        <begin position="416"/>
        <end position="440"/>
    </location>
</feature>
<keyword evidence="3" id="KW-0813">Transport</keyword>
<comment type="similarity">
    <text evidence="2">Belongs to the SLC29A/ENT transporter (TC 2.A.57) family.</text>
</comment>
<dbReference type="GO" id="GO:0034257">
    <property type="term" value="F:nicotinamide riboside transmembrane transporter activity"/>
    <property type="evidence" value="ECO:0007669"/>
    <property type="project" value="TreeGrafter"/>
</dbReference>
<comment type="subcellular location">
    <subcellularLocation>
        <location evidence="1">Membrane</location>
        <topology evidence="1">Multi-pass membrane protein</topology>
    </subcellularLocation>
</comment>
<keyword evidence="10" id="KW-1185">Reference proteome</keyword>
<evidence type="ECO:0000313" key="9">
    <source>
        <dbReference type="EMBL" id="KAJ2852677.1"/>
    </source>
</evidence>
<feature type="transmembrane region" description="Helical" evidence="8">
    <location>
        <begin position="73"/>
        <end position="94"/>
    </location>
</feature>
<evidence type="ECO:0000256" key="6">
    <source>
        <dbReference type="ARBA" id="ARBA00023136"/>
    </source>
</evidence>
<evidence type="ECO:0008006" key="11">
    <source>
        <dbReference type="Google" id="ProtNLM"/>
    </source>
</evidence>
<organism evidence="9 10">
    <name type="scientific">Coemansia brasiliensis</name>
    <dbReference type="NCBI Taxonomy" id="2650707"/>
    <lineage>
        <taxon>Eukaryota</taxon>
        <taxon>Fungi</taxon>
        <taxon>Fungi incertae sedis</taxon>
        <taxon>Zoopagomycota</taxon>
        <taxon>Kickxellomycotina</taxon>
        <taxon>Kickxellomycetes</taxon>
        <taxon>Kickxellales</taxon>
        <taxon>Kickxellaceae</taxon>
        <taxon>Coemansia</taxon>
    </lineage>
</organism>
<feature type="transmembrane region" description="Helical" evidence="8">
    <location>
        <begin position="106"/>
        <end position="126"/>
    </location>
</feature>
<proteinExistence type="inferred from homology"/>
<evidence type="ECO:0000256" key="3">
    <source>
        <dbReference type="ARBA" id="ARBA00022448"/>
    </source>
</evidence>
<evidence type="ECO:0000256" key="7">
    <source>
        <dbReference type="SAM" id="MobiDB-lite"/>
    </source>
</evidence>
<protein>
    <recommendedName>
        <fullName evidence="11">Nucleoside transporter</fullName>
    </recommendedName>
</protein>
<sequence length="454" mass="48440">MPAADFRPSAEESESDTAAASTDRVQADAGSLRIAYVLFLGMGLATLLPWNLFISASEFFKFQFGGSSHQQTFQNSFSVVYMVTNFASNIYAMLTVTRSSPNKRIVFGLTANTLSYAVGIVMPFMAGLRGSVSFYIALVQLATCAVASGMLTNSLFALVAHFPAAHAEGILSGQAVAGIMATVAQLLTAYSVSPSAKKVTSFDAGSSDSLIPRTVAYFVFATAVNLALTAMFWHVSRDPYYRQQSKLAYSAEDTSDSLSEETEQLVSIVPPSTPTPALASDINAFKHTFSEISGYCYVIVLDFALTLSVFPSVTALVTSTSGFQLLTEWHFLIYNIGDFIGRRFAPSIGVSKVSSLMFLAGLRVLLIPAFFACHVSFSVWYNGIRSDNVFLVLVLLLGTTNGFLSTRAAMTAPGLSVYPTIAGSIVAISISSGLALGALLSWPVRAAGCLCIPF</sequence>
<keyword evidence="4 8" id="KW-0812">Transmembrane</keyword>
<dbReference type="OrthoDB" id="46396at2759"/>
<feature type="transmembrane region" description="Helical" evidence="8">
    <location>
        <begin position="389"/>
        <end position="410"/>
    </location>
</feature>
<dbReference type="GO" id="GO:0005886">
    <property type="term" value="C:plasma membrane"/>
    <property type="evidence" value="ECO:0007669"/>
    <property type="project" value="TreeGrafter"/>
</dbReference>
<evidence type="ECO:0000256" key="8">
    <source>
        <dbReference type="SAM" id="Phobius"/>
    </source>
</evidence>
<name>A0A9W8IBS1_9FUNG</name>
<evidence type="ECO:0000256" key="1">
    <source>
        <dbReference type="ARBA" id="ARBA00004141"/>
    </source>
</evidence>
<comment type="caution">
    <text evidence="9">The sequence shown here is derived from an EMBL/GenBank/DDBJ whole genome shotgun (WGS) entry which is preliminary data.</text>
</comment>
<dbReference type="PRINTS" id="PR01130">
    <property type="entry name" value="DERENTRNSPRT"/>
</dbReference>
<reference evidence="9" key="1">
    <citation type="submission" date="2022-07" db="EMBL/GenBank/DDBJ databases">
        <title>Phylogenomic reconstructions and comparative analyses of Kickxellomycotina fungi.</title>
        <authorList>
            <person name="Reynolds N.K."/>
            <person name="Stajich J.E."/>
            <person name="Barry K."/>
            <person name="Grigoriev I.V."/>
            <person name="Crous P."/>
            <person name="Smith M.E."/>
        </authorList>
    </citation>
    <scope>NUCLEOTIDE SEQUENCE</scope>
    <source>
        <strain evidence="9">NRRL 1566</strain>
    </source>
</reference>
<feature type="transmembrane region" description="Helical" evidence="8">
    <location>
        <begin position="34"/>
        <end position="53"/>
    </location>
</feature>
<dbReference type="InterPro" id="IPR002259">
    <property type="entry name" value="Eqnu_transpt"/>
</dbReference>
<dbReference type="PANTHER" id="PTHR10332:SF88">
    <property type="entry name" value="EQUILIBRATIVE NUCLEOSIDE TRANSPORTER 1, ISOFORM A"/>
    <property type="match status" value="1"/>
</dbReference>
<dbReference type="GO" id="GO:0015205">
    <property type="term" value="F:nucleobase transmembrane transporter activity"/>
    <property type="evidence" value="ECO:0007669"/>
    <property type="project" value="TreeGrafter"/>
</dbReference>
<accession>A0A9W8IBS1</accession>
<evidence type="ECO:0000256" key="5">
    <source>
        <dbReference type="ARBA" id="ARBA00022989"/>
    </source>
</evidence>